<dbReference type="EMBL" id="JRKL02005216">
    <property type="protein sequence ID" value="KAF3950907.1"/>
    <property type="molecule type" value="Genomic_DNA"/>
</dbReference>
<gene>
    <name evidence="1" type="ORF">CMV_023394</name>
</gene>
<sequence>MLKTNLVDASSDLRAVMLRSSPTEPVLAFDAVTSNFLACANFSLYIKAMASLVMVMKMRLGVLVMPSKVSFLQPLIF</sequence>
<name>A0A8J4VAN8_9ROSI</name>
<evidence type="ECO:0000313" key="1">
    <source>
        <dbReference type="EMBL" id="KAF3950907.1"/>
    </source>
</evidence>
<keyword evidence="2" id="KW-1185">Reference proteome</keyword>
<reference evidence="1" key="1">
    <citation type="submission" date="2020-03" db="EMBL/GenBank/DDBJ databases">
        <title>Castanea mollissima Vanexum genome sequencing.</title>
        <authorList>
            <person name="Staton M."/>
        </authorList>
    </citation>
    <scope>NUCLEOTIDE SEQUENCE</scope>
    <source>
        <tissue evidence="1">Leaf</tissue>
    </source>
</reference>
<proteinExistence type="predicted"/>
<evidence type="ECO:0000313" key="2">
    <source>
        <dbReference type="Proteomes" id="UP000737018"/>
    </source>
</evidence>
<organism evidence="1 2">
    <name type="scientific">Castanea mollissima</name>
    <name type="common">Chinese chestnut</name>
    <dbReference type="NCBI Taxonomy" id="60419"/>
    <lineage>
        <taxon>Eukaryota</taxon>
        <taxon>Viridiplantae</taxon>
        <taxon>Streptophyta</taxon>
        <taxon>Embryophyta</taxon>
        <taxon>Tracheophyta</taxon>
        <taxon>Spermatophyta</taxon>
        <taxon>Magnoliopsida</taxon>
        <taxon>eudicotyledons</taxon>
        <taxon>Gunneridae</taxon>
        <taxon>Pentapetalae</taxon>
        <taxon>rosids</taxon>
        <taxon>fabids</taxon>
        <taxon>Fagales</taxon>
        <taxon>Fagaceae</taxon>
        <taxon>Castanea</taxon>
    </lineage>
</organism>
<dbReference type="AlphaFoldDB" id="A0A8J4VAN8"/>
<comment type="caution">
    <text evidence="1">The sequence shown here is derived from an EMBL/GenBank/DDBJ whole genome shotgun (WGS) entry which is preliminary data.</text>
</comment>
<dbReference type="Proteomes" id="UP000737018">
    <property type="component" value="Unassembled WGS sequence"/>
</dbReference>
<protein>
    <submittedName>
        <fullName evidence="1">Uncharacterized protein</fullName>
    </submittedName>
</protein>
<accession>A0A8J4VAN8</accession>